<dbReference type="AlphaFoldDB" id="A0A975DAM6"/>
<organism evidence="2 3">
    <name type="scientific">Psychrosphaera ytuae</name>
    <dbReference type="NCBI Taxonomy" id="2820710"/>
    <lineage>
        <taxon>Bacteria</taxon>
        <taxon>Pseudomonadati</taxon>
        <taxon>Pseudomonadota</taxon>
        <taxon>Gammaproteobacteria</taxon>
        <taxon>Alteromonadales</taxon>
        <taxon>Pseudoalteromonadaceae</taxon>
        <taxon>Psychrosphaera</taxon>
    </lineage>
</organism>
<sequence>MSKSINWFKLNRSLHRDIGYFCIGMTLIFAISGIAVNHVEDWNPNYEVTQQRYKIDGLATQIDRDNFKPWLLEQLHIEADVKAQFWESPQRLKLFTKQDHTIVVSTADNSVLVEQVKPRVVLRSFNFLHLNEARKAWTYFSDAYAVMLIFLSLSALFMVKGRYGAFGKRGWLVVAGIAVPLTFILAYS</sequence>
<dbReference type="PANTHER" id="PTHR40115:SF1">
    <property type="entry name" value="INNER MEMBRANE PROTEIN WITH PEPSY TM HELIX"/>
    <property type="match status" value="1"/>
</dbReference>
<feature type="transmembrane region" description="Helical" evidence="1">
    <location>
        <begin position="20"/>
        <end position="39"/>
    </location>
</feature>
<keyword evidence="1" id="KW-0812">Transmembrane</keyword>
<proteinExistence type="predicted"/>
<feature type="transmembrane region" description="Helical" evidence="1">
    <location>
        <begin position="170"/>
        <end position="187"/>
    </location>
</feature>
<dbReference type="KEGG" id="psym:J1N51_08340"/>
<keyword evidence="1" id="KW-1133">Transmembrane helix</keyword>
<accession>A0A975DAM6</accession>
<gene>
    <name evidence="2" type="ORF">J1N51_08340</name>
</gene>
<reference evidence="2" key="1">
    <citation type="submission" date="2021-03" db="EMBL/GenBank/DDBJ databases">
        <title>Description of Psychrosphaera ytuae sp. nov. isolated from deep sea sediment of South China Sea.</title>
        <authorList>
            <person name="Zhang J."/>
            <person name="Xu X.-D."/>
        </authorList>
    </citation>
    <scope>NUCLEOTIDE SEQUENCE</scope>
    <source>
        <strain evidence="2">MTZ26</strain>
    </source>
</reference>
<evidence type="ECO:0000256" key="1">
    <source>
        <dbReference type="SAM" id="Phobius"/>
    </source>
</evidence>
<evidence type="ECO:0000313" key="3">
    <source>
        <dbReference type="Proteomes" id="UP000682739"/>
    </source>
</evidence>
<protein>
    <submittedName>
        <fullName evidence="2">PepSY-associated TM helix domain-containing protein</fullName>
    </submittedName>
</protein>
<keyword evidence="1" id="KW-0472">Membrane</keyword>
<dbReference type="PANTHER" id="PTHR40115">
    <property type="entry name" value="INNER MEMBRANE PROTEIN WITH PEPSY TM HELIX"/>
    <property type="match status" value="1"/>
</dbReference>
<dbReference type="RefSeq" id="WP_208830286.1">
    <property type="nucleotide sequence ID" value="NZ_CP072110.1"/>
</dbReference>
<name>A0A975DAM6_9GAMM</name>
<feature type="transmembrane region" description="Helical" evidence="1">
    <location>
        <begin position="136"/>
        <end position="158"/>
    </location>
</feature>
<dbReference type="InterPro" id="IPR032307">
    <property type="entry name" value="PepSY_TM-like_2"/>
</dbReference>
<dbReference type="Proteomes" id="UP000682739">
    <property type="component" value="Chromosome"/>
</dbReference>
<evidence type="ECO:0000313" key="2">
    <source>
        <dbReference type="EMBL" id="QTH62786.1"/>
    </source>
</evidence>
<dbReference type="EMBL" id="CP072110">
    <property type="protein sequence ID" value="QTH62786.1"/>
    <property type="molecule type" value="Genomic_DNA"/>
</dbReference>
<keyword evidence="3" id="KW-1185">Reference proteome</keyword>
<dbReference type="Pfam" id="PF16357">
    <property type="entry name" value="PepSY_TM_like_2"/>
    <property type="match status" value="1"/>
</dbReference>